<protein>
    <submittedName>
        <fullName evidence="1">Uncharacterized protein</fullName>
    </submittedName>
</protein>
<evidence type="ECO:0000313" key="1">
    <source>
        <dbReference type="EMBL" id="KAF7930392.1"/>
    </source>
</evidence>
<dbReference type="GeneID" id="62231566"/>
<sequence>MGWHASYSILPTYATIRTHRCRMILYGTVCEHLTSFLSLRLNLRKRRVTFIVTGLRMGDGIVLLSPNPGI</sequence>
<comment type="caution">
    <text evidence="1">The sequence shown here is derived from an EMBL/GenBank/DDBJ whole genome shotgun (WGS) entry which is preliminary data.</text>
</comment>
<dbReference type="Proteomes" id="UP000783213">
    <property type="component" value="Unassembled WGS sequence"/>
</dbReference>
<evidence type="ECO:0000313" key="2">
    <source>
        <dbReference type="Proteomes" id="UP000783213"/>
    </source>
</evidence>
<name>A0ABQ7IPD3_9HELO</name>
<dbReference type="EMBL" id="RCSX01000009">
    <property type="protein sequence ID" value="KAF7930392.1"/>
    <property type="molecule type" value="Genomic_DNA"/>
</dbReference>
<reference evidence="1 2" key="1">
    <citation type="journal article" date="2020" name="Genome Biol. Evol.">
        <title>Comparative genomics of Sclerotiniaceae.</title>
        <authorList>
            <person name="Valero Jimenez C.A."/>
            <person name="Steentjes M."/>
            <person name="Scholten O.E."/>
            <person name="Van Kan J.A.L."/>
        </authorList>
    </citation>
    <scope>NUCLEOTIDE SEQUENCE [LARGE SCALE GENOMIC DNA]</scope>
    <source>
        <strain evidence="1 2">B1</strain>
    </source>
</reference>
<accession>A0ABQ7IPD3</accession>
<keyword evidence="2" id="KW-1185">Reference proteome</keyword>
<proteinExistence type="predicted"/>
<organism evidence="1 2">
    <name type="scientific">Botrytis deweyae</name>
    <dbReference type="NCBI Taxonomy" id="2478750"/>
    <lineage>
        <taxon>Eukaryota</taxon>
        <taxon>Fungi</taxon>
        <taxon>Dikarya</taxon>
        <taxon>Ascomycota</taxon>
        <taxon>Pezizomycotina</taxon>
        <taxon>Leotiomycetes</taxon>
        <taxon>Helotiales</taxon>
        <taxon>Sclerotiniaceae</taxon>
        <taxon>Botrytis</taxon>
    </lineage>
</organism>
<dbReference type="RefSeq" id="XP_038811063.1">
    <property type="nucleotide sequence ID" value="XM_038952413.1"/>
</dbReference>
<gene>
    <name evidence="1" type="ORF">EAE98_004792</name>
</gene>